<dbReference type="Pfam" id="PF03610">
    <property type="entry name" value="EIIA-man"/>
    <property type="match status" value="1"/>
</dbReference>
<keyword evidence="4" id="KW-0762">Sugar transport</keyword>
<dbReference type="InterPro" id="IPR036662">
    <property type="entry name" value="PTS_EIIA_man-typ_sf"/>
</dbReference>
<dbReference type="GO" id="GO:0005737">
    <property type="term" value="C:cytoplasm"/>
    <property type="evidence" value="ECO:0007669"/>
    <property type="project" value="UniProtKB-SubCell"/>
</dbReference>
<name>A0A8J7QD92_9BACT</name>
<dbReference type="InterPro" id="IPR004701">
    <property type="entry name" value="PTS_EIIA_man-typ"/>
</dbReference>
<feature type="domain" description="PTS EIIA type-4" evidence="8">
    <location>
        <begin position="1"/>
        <end position="123"/>
    </location>
</feature>
<evidence type="ECO:0000256" key="6">
    <source>
        <dbReference type="ARBA" id="ARBA00022683"/>
    </source>
</evidence>
<protein>
    <recommendedName>
        <fullName evidence="8">PTS EIIA type-4 domain-containing protein</fullName>
    </recommendedName>
</protein>
<dbReference type="GO" id="GO:0009401">
    <property type="term" value="P:phosphoenolpyruvate-dependent sugar phosphotransferase system"/>
    <property type="evidence" value="ECO:0007669"/>
    <property type="project" value="UniProtKB-KW"/>
</dbReference>
<dbReference type="PROSITE" id="PS51096">
    <property type="entry name" value="PTS_EIIA_TYPE_4"/>
    <property type="match status" value="1"/>
</dbReference>
<sequence length="130" mass="14193">MVSTLVVTHGEVAKHLIEAAEKIIGKSDAVGFFCVDWDQDLEAAKLHLKQRIEQVDRGEGVLLLTDIFGGTPTNIALTYHNPHHVEVVTGVNLPMIVKAMTLPQGITIADAGRQLRNQAQKSIYIASELL</sequence>
<dbReference type="InterPro" id="IPR051471">
    <property type="entry name" value="Bacterial_PTS_sugar_comp"/>
</dbReference>
<dbReference type="PANTHER" id="PTHR33799">
    <property type="entry name" value="PTS PERMEASE-RELATED-RELATED"/>
    <property type="match status" value="1"/>
</dbReference>
<evidence type="ECO:0000256" key="5">
    <source>
        <dbReference type="ARBA" id="ARBA00022679"/>
    </source>
</evidence>
<keyword evidence="3" id="KW-0963">Cytoplasm</keyword>
<proteinExistence type="predicted"/>
<dbReference type="Proteomes" id="UP000664417">
    <property type="component" value="Unassembled WGS sequence"/>
</dbReference>
<dbReference type="GO" id="GO:0016301">
    <property type="term" value="F:kinase activity"/>
    <property type="evidence" value="ECO:0007669"/>
    <property type="project" value="UniProtKB-KW"/>
</dbReference>
<dbReference type="GO" id="GO:0016020">
    <property type="term" value="C:membrane"/>
    <property type="evidence" value="ECO:0007669"/>
    <property type="project" value="InterPro"/>
</dbReference>
<accession>A0A8J7QD92</accession>
<evidence type="ECO:0000259" key="8">
    <source>
        <dbReference type="PROSITE" id="PS51096"/>
    </source>
</evidence>
<dbReference type="PANTHER" id="PTHR33799:SF1">
    <property type="entry name" value="PTS SYSTEM MANNOSE-SPECIFIC EIIAB COMPONENT-RELATED"/>
    <property type="match status" value="1"/>
</dbReference>
<evidence type="ECO:0000256" key="1">
    <source>
        <dbReference type="ARBA" id="ARBA00004496"/>
    </source>
</evidence>
<dbReference type="RefSeq" id="WP_207858729.1">
    <property type="nucleotide sequence ID" value="NZ_JAFREP010000007.1"/>
</dbReference>
<evidence type="ECO:0000256" key="4">
    <source>
        <dbReference type="ARBA" id="ARBA00022597"/>
    </source>
</evidence>
<comment type="caution">
    <text evidence="9">The sequence shown here is derived from an EMBL/GenBank/DDBJ whole genome shotgun (WGS) entry which is preliminary data.</text>
</comment>
<keyword evidence="2" id="KW-0813">Transport</keyword>
<keyword evidence="5" id="KW-0808">Transferase</keyword>
<reference evidence="9" key="1">
    <citation type="submission" date="2021-03" db="EMBL/GenBank/DDBJ databases">
        <authorList>
            <person name="Wang G."/>
        </authorList>
    </citation>
    <scope>NUCLEOTIDE SEQUENCE</scope>
    <source>
        <strain evidence="9">KCTC 12899</strain>
    </source>
</reference>
<dbReference type="SUPFAM" id="SSF53062">
    <property type="entry name" value="PTS system fructose IIA component-like"/>
    <property type="match status" value="1"/>
</dbReference>
<organism evidence="9 10">
    <name type="scientific">Acanthopleuribacter pedis</name>
    <dbReference type="NCBI Taxonomy" id="442870"/>
    <lineage>
        <taxon>Bacteria</taxon>
        <taxon>Pseudomonadati</taxon>
        <taxon>Acidobacteriota</taxon>
        <taxon>Holophagae</taxon>
        <taxon>Acanthopleuribacterales</taxon>
        <taxon>Acanthopleuribacteraceae</taxon>
        <taxon>Acanthopleuribacter</taxon>
    </lineage>
</organism>
<keyword evidence="10" id="KW-1185">Reference proteome</keyword>
<evidence type="ECO:0000313" key="10">
    <source>
        <dbReference type="Proteomes" id="UP000664417"/>
    </source>
</evidence>
<dbReference type="EMBL" id="JAFREP010000007">
    <property type="protein sequence ID" value="MBO1318911.1"/>
    <property type="molecule type" value="Genomic_DNA"/>
</dbReference>
<dbReference type="CDD" id="cd00006">
    <property type="entry name" value="PTS_IIA_man"/>
    <property type="match status" value="1"/>
</dbReference>
<comment type="subcellular location">
    <subcellularLocation>
        <location evidence="1">Cytoplasm</location>
    </subcellularLocation>
</comment>
<keyword evidence="7" id="KW-0418">Kinase</keyword>
<evidence type="ECO:0000256" key="2">
    <source>
        <dbReference type="ARBA" id="ARBA00022448"/>
    </source>
</evidence>
<gene>
    <name evidence="9" type="ORF">J3U88_10605</name>
</gene>
<evidence type="ECO:0000256" key="7">
    <source>
        <dbReference type="ARBA" id="ARBA00022777"/>
    </source>
</evidence>
<dbReference type="Gene3D" id="3.40.50.510">
    <property type="entry name" value="Phosphotransferase system, mannose-type IIA component"/>
    <property type="match status" value="1"/>
</dbReference>
<dbReference type="InterPro" id="IPR033887">
    <property type="entry name" value="PTS_IIA_man"/>
</dbReference>
<keyword evidence="6" id="KW-0598">Phosphotransferase system</keyword>
<dbReference type="AlphaFoldDB" id="A0A8J7QD92"/>
<evidence type="ECO:0000313" key="9">
    <source>
        <dbReference type="EMBL" id="MBO1318911.1"/>
    </source>
</evidence>
<evidence type="ECO:0000256" key="3">
    <source>
        <dbReference type="ARBA" id="ARBA00022490"/>
    </source>
</evidence>